<dbReference type="EMBL" id="JBHUOK010000034">
    <property type="protein sequence ID" value="MFD2791788.1"/>
    <property type="molecule type" value="Genomic_DNA"/>
</dbReference>
<protein>
    <submittedName>
        <fullName evidence="1">T9SS type B sorting domain-containing protein</fullName>
    </submittedName>
</protein>
<evidence type="ECO:0000313" key="2">
    <source>
        <dbReference type="Proteomes" id="UP001597532"/>
    </source>
</evidence>
<name>A0ABW5VJA8_9FLAO</name>
<dbReference type="Pfam" id="PF13585">
    <property type="entry name" value="CHU_C"/>
    <property type="match status" value="1"/>
</dbReference>
<dbReference type="Proteomes" id="UP001597532">
    <property type="component" value="Unassembled WGS sequence"/>
</dbReference>
<organism evidence="1 2">
    <name type="scientific">Arenibacter antarcticus</name>
    <dbReference type="NCBI Taxonomy" id="2040469"/>
    <lineage>
        <taxon>Bacteria</taxon>
        <taxon>Pseudomonadati</taxon>
        <taxon>Bacteroidota</taxon>
        <taxon>Flavobacteriia</taxon>
        <taxon>Flavobacteriales</taxon>
        <taxon>Flavobacteriaceae</taxon>
        <taxon>Arenibacter</taxon>
    </lineage>
</organism>
<dbReference type="InterPro" id="IPR026341">
    <property type="entry name" value="T9SS_type_B"/>
</dbReference>
<comment type="caution">
    <text evidence="1">The sequence shown here is derived from an EMBL/GenBank/DDBJ whole genome shotgun (WGS) entry which is preliminary data.</text>
</comment>
<sequence length="2828" mass="300131">MLPQKPRHLLYASLLIMLSIVCTSAVAKSIIYKLAADISTALKIVDSSKEFKIHSETALTSLNNGRDGLEELSLVPAMMGPSIIINADGYDVCNNDGSMMASYTLCGDFDDRLVALQSSYSSYDWQQYKPTVGCVFNVDDECANTSLSCWETISNSNTFNIDASIINSSTGAGYRVRVNGTGPYYYFNVKKNTITQTFVKRNFICSVPGRIQITNLPSSYEYSIDNGSGFGSWQGPIFDNLMPGTYVVKARLKNTQNTCEYLYDTIEIEQRDIDIDLTFIDAQCSGDTGSISVAVHNVPGSYRYTLLDVNGTPQEFTSFIPANNYVFSAVGFGRYSVRVETQQCMGDAALGIAPPSQDLDVNGNPIVIGEGIVALDASTEVNNSFGCSVASVGIAVRTSGGTAPYTFRVNGTGPSSSPYSDNTVYTVTSPGSYDFLITDSNGCTITASASVEELTPPHITVSGIDGTCTNGGAKLNFNVVDAKGYNLFFRASPSESWTTNPMITVPAGSYNTIQVRYQQGGFDCILDLPNSVNVATTGVISGNAVKISDRTCDGMGGTNGGEIEFQGPFTGGSGSGYVFSISGDAPANFSTQTVYNNLAPGTYTPIIRDSGGCRLELTPITIHNIDPPTAIAFAQSNVNCSAGTVDVELAVTSNYLIAKYEVIGPGPTIDNGTDAVFTGLNTATAYQFRVTDVNGCSYTNSFTPTTISSIRVRVKLGGDTQVCIGASDGTGAFFIDGFYNNYTYNINGGPESAPQSGDEVVLSPSGMGTYIITVTDVDTGCTDTNSISILEPSSALSLTATVTAMSCANSNRGRVVANSSGGWGDHKYTLTPPTGPANGPTSSRTFGNLTQAGAYTLTLTDSEGCTEVFNFNLTPISAPTITLDAGASDFCYVPGTGAVLAVNSTAGTAPISSHLYRIIGLTSWQPSPLFTGVPQGNHTIEVIDDNSCRHSINVTVNPILRVTTSIESEIPCGINPGQIRVRVSGGYRTGTGPKQYEVSSDDGVTYGASQALVSNNFLFDTSNPGTYVFRVTDNEGCIADSNPLVLSPPENIAPASFSVFPPTCGETDSGRAIISPDGTSGVAPYEVSFEGGTFSSQSVYSNLNAGQTYTFIVRDDRGCMTILQNLTIPNAGPAPDATVNANLATCNSGTVEGSIDVTAVTGGAPDFIYILENQFGVELDRIGPTSSTTETFNNVIPGLYTVVTLDASGCRDEDVVVVDDSDLDIVPDSVTAPVCAIGGFTNTVEINGGDGTLGFEIRLVTNPISSFVPVNSPPRRHTFNNLQYGVSYTVEVLDVATGCSYIEVIDPIDGPLPLDVTATSTAGFCDATRNGQIEFTITGFNSGDDLLIEIYNVDDGTLHSTDNPTNVTSISYVNTFGTLPGNYQVIVTNQTDSCSDGALITINQNLPDIDILIEEPANCNADGQFTVVGSGGSGGPYEFAFGPTGFDPTATFSTVTTFTGPAGNYDVYVRDASGCTSFDIATLIDLNPVLPPPTISVVNQCVVTATSFEIYVSIPNSVDTPRFTLGGSTQIGVLNGAVYEATFYVNSPGAYTVDVVDANGCSSQAIADVYEFISVRGGFTTMPNCLIADGTITTQVVGGSGNFSYQLKNDGGGNIGAPIVGDRSAGVFTGIATGNYSIHIVDTETFCQDTVVIILQNPVTPDVSGVIKQDVSCFGVNDGSIDITLSAGSDVDSPMDYRLVNFDTRVLIINNSSGSFGSLSPGRYEVEVVSARNCEGLSELIEIVAPLDFTISASAPDFACEVGVNRYSSTIITVNVVDAGTLGSGYQYSITGFNNYQTANTFEIIDNGTPQNITVYAIDGNGCRAFVDLPTINPPTNVIPNLSVLSVLNCIDPEKVRIDVVGTNNFTVTINSVIPVAPVTIIGNSFALIDLPAAGDYLFEVTDNIGKCTYPMPKHTVNNPEVPVVVISEAKPITCFGANDGELAIEVTNYLGDYTYNVYRSDDLTASTSLMTGNFNSSDNPERITGLPGGNFYVVISSDDVPYCSGNSSVATIRTPNGTLSISAIEIGNVSCNDNTGKIEATGIGGWDIAPYEYSLSVESPLGSNNFVEIEAFSVNNEFDNRSSGNYRVSIRDMEGCAASYDILLSPIDPIIAGIREPKGLVCPGGNNAVLEAFDPTTGDASTATAGASGGVFGAGYKFQLIYLGSDDITDELSRSGLQDSPTFESTTGGFISGGWYAIEVSSSYDCIGVTQPYYVNPPAPIQPRLVQVQAPGCGGFGQIRLSVENPEVGFVYEYRAYNATPSDPYVEMIGSFELINVGPGFYQYDIRKKDLLGLNVCKSVRSQGISLVDAEQVELVPNLPDDISCASELDGRIESFAAGGVGNYLYTLYVGNPGDPFSPNATSTIFRPAQNDGTFEALPEGTDYYIGVTSGLNCGDIKGPMEIIRPAPIEFNTASNPVTCSGLINGSIAIEVTLGGEGLIQFAITPDFNKFFSDPVNPNAFTFTDLAPGNYEILIQDEKGCNEKRTLTILEPDELTTTVVTTPETCINASDGSAQLSVNGGTPFLDVLNGTEYFETKLIGPNSVGDEVFVRNNSLFLDNLIGGETYVVFIRDSMGCETDISVPIRIGVDLTSEAIVAYGCEGIFPNSTVNIRMDDASLLPRLLFSLDIDDITMANNQTRFGDLPVGDHTVYIYHENGCATSVDFVVNAYEPLTLTAIKTGPNALTALASGGFGGYEYFFQGDSYGVVNVFLSNQDTNVTVRVVDQMGCEATISIPFKFTGKLDIPNFFTPNGDNKNDKWFPGNRDFFPNIEVKIYDRYGRVVALLDQVSGWDGTYEGKELPTGDYWYEVNANDQDKQRFMGHFTLYR</sequence>
<keyword evidence="2" id="KW-1185">Reference proteome</keyword>
<gene>
    <name evidence="1" type="ORF">ACFS1K_18610</name>
</gene>
<dbReference type="Pfam" id="PF13573">
    <property type="entry name" value="SprB"/>
    <property type="match status" value="3"/>
</dbReference>
<evidence type="ECO:0000313" key="1">
    <source>
        <dbReference type="EMBL" id="MFD2791788.1"/>
    </source>
</evidence>
<accession>A0ABW5VJA8</accession>
<reference evidence="2" key="1">
    <citation type="journal article" date="2019" name="Int. J. Syst. Evol. Microbiol.">
        <title>The Global Catalogue of Microorganisms (GCM) 10K type strain sequencing project: providing services to taxonomists for standard genome sequencing and annotation.</title>
        <authorList>
            <consortium name="The Broad Institute Genomics Platform"/>
            <consortium name="The Broad Institute Genome Sequencing Center for Infectious Disease"/>
            <person name="Wu L."/>
            <person name="Ma J."/>
        </authorList>
    </citation>
    <scope>NUCLEOTIDE SEQUENCE [LARGE SCALE GENOMIC DNA]</scope>
    <source>
        <strain evidence="2">KCTC 52924</strain>
    </source>
</reference>
<proteinExistence type="predicted"/>
<dbReference type="RefSeq" id="WP_251808657.1">
    <property type="nucleotide sequence ID" value="NZ_CP166679.1"/>
</dbReference>
<dbReference type="InterPro" id="IPR025667">
    <property type="entry name" value="SprB_repeat"/>
</dbReference>
<dbReference type="NCBIfam" id="TIGR04131">
    <property type="entry name" value="Bac_Flav_CTERM"/>
    <property type="match status" value="1"/>
</dbReference>